<dbReference type="Gene3D" id="3.90.180.10">
    <property type="entry name" value="Medium-chain alcohol dehydrogenases, catalytic domain"/>
    <property type="match status" value="1"/>
</dbReference>
<keyword evidence="2 5" id="KW-0479">Metal-binding</keyword>
<dbReference type="EMBL" id="CP015267">
    <property type="protein sequence ID" value="ASL15268.1"/>
    <property type="molecule type" value="Genomic_DNA"/>
</dbReference>
<evidence type="ECO:0000313" key="8">
    <source>
        <dbReference type="Proteomes" id="UP000198286"/>
    </source>
</evidence>
<dbReference type="SUPFAM" id="SSF50129">
    <property type="entry name" value="GroES-like"/>
    <property type="match status" value="1"/>
</dbReference>
<feature type="domain" description="Enoyl reductase (ER)" evidence="6">
    <location>
        <begin position="35"/>
        <end position="363"/>
    </location>
</feature>
<comment type="similarity">
    <text evidence="5">Belongs to the zinc-containing alcohol dehydrogenase family.</text>
</comment>
<dbReference type="InterPro" id="IPR013149">
    <property type="entry name" value="ADH-like_C"/>
</dbReference>
<evidence type="ECO:0000313" key="7">
    <source>
        <dbReference type="EMBL" id="ASL15268.1"/>
    </source>
</evidence>
<accession>A0A7U5RV97</accession>
<dbReference type="PANTHER" id="PTHR42813">
    <property type="entry name" value="ZINC-TYPE ALCOHOL DEHYDROGENASE-LIKE"/>
    <property type="match status" value="1"/>
</dbReference>
<dbReference type="GO" id="GO:0008270">
    <property type="term" value="F:zinc ion binding"/>
    <property type="evidence" value="ECO:0007669"/>
    <property type="project" value="InterPro"/>
</dbReference>
<protein>
    <submittedName>
        <fullName evidence="7">Alcohol dehydrogenase zinc-binding domain-containing protein</fullName>
    </submittedName>
</protein>
<dbReference type="InterPro" id="IPR011032">
    <property type="entry name" value="GroES-like_sf"/>
</dbReference>
<dbReference type="Gene3D" id="3.40.50.720">
    <property type="entry name" value="NAD(P)-binding Rossmann-like Domain"/>
    <property type="match status" value="1"/>
</dbReference>
<name>A0A7U5RV97_MYCIT</name>
<dbReference type="SUPFAM" id="SSF51735">
    <property type="entry name" value="NAD(P)-binding Rossmann-fold domains"/>
    <property type="match status" value="1"/>
</dbReference>
<dbReference type="InterPro" id="IPR020843">
    <property type="entry name" value="ER"/>
</dbReference>
<dbReference type="Pfam" id="PF00107">
    <property type="entry name" value="ADH_zinc_N"/>
    <property type="match status" value="1"/>
</dbReference>
<dbReference type="PANTHER" id="PTHR42813:SF2">
    <property type="entry name" value="DEHYDROGENASE, ZINC-CONTAINING, PUTATIVE (AFU_ORTHOLOGUE AFUA_2G02810)-RELATED"/>
    <property type="match status" value="1"/>
</dbReference>
<dbReference type="GO" id="GO:0016491">
    <property type="term" value="F:oxidoreductase activity"/>
    <property type="evidence" value="ECO:0007669"/>
    <property type="project" value="UniProtKB-KW"/>
</dbReference>
<dbReference type="AlphaFoldDB" id="A0A7U5RV97"/>
<evidence type="ECO:0000256" key="3">
    <source>
        <dbReference type="ARBA" id="ARBA00022833"/>
    </source>
</evidence>
<dbReference type="Pfam" id="PF08240">
    <property type="entry name" value="ADH_N"/>
    <property type="match status" value="1"/>
</dbReference>
<dbReference type="CDD" id="cd08287">
    <property type="entry name" value="FDH_like_ADH3"/>
    <property type="match status" value="1"/>
</dbReference>
<reference evidence="7 8" key="1">
    <citation type="journal article" date="2017" name="Lancet Infect. Dis.">
        <title>Global outbreak of severe Mycobacterium chimaera disease after cardiac surgery: a molecular epidemiological study.</title>
        <authorList>
            <person name="van Ingen J."/>
            <person name="Kohl T."/>
            <person name="Kranzer K."/>
            <person name="Hasse B."/>
            <person name="Keller P."/>
            <person name="Szafranska A."/>
            <person name="Hillemann D."/>
            <person name="Chand M."/>
            <person name="Schreiber P."/>
            <person name="Sommerstein R."/>
            <person name="Berger C."/>
            <person name="Genoni M."/>
            <person name="Ruegg C."/>
            <person name="Troillet N."/>
            <person name="Widmer A.F."/>
            <person name="Becker S.L."/>
            <person name="Herrmann M."/>
            <person name="Eckmanns T."/>
            <person name="Haller S."/>
            <person name="Hoeller C."/>
            <person name="Debast S.B."/>
            <person name="Wolfhagen M.J."/>
            <person name="Hopman J."/>
            <person name="Kluytmans J."/>
            <person name="Langelaar M."/>
            <person name="Notermans D.W."/>
            <person name="ten Oever J."/>
            <person name="van den Barselaar P."/>
            <person name="Vonk A.B.A."/>
            <person name="Vos M.C."/>
            <person name="Ahmed N."/>
            <person name="Brown T."/>
            <person name="Crook D."/>
            <person name="Lamagni T."/>
            <person name="Phin N."/>
            <person name="Smith E.G."/>
            <person name="Zambon M."/>
            <person name="Serr A."/>
            <person name="Goetting T."/>
            <person name="Ebner W."/>
            <person name="Thuermer A."/>
            <person name="Utpatel C."/>
            <person name="Sproer C."/>
            <person name="Bunk B."/>
            <person name="Nubel U."/>
            <person name="Bloemberg G."/>
            <person name="Bottger E."/>
            <person name="Niemann S."/>
            <person name="Wagner D."/>
            <person name="Sax H."/>
        </authorList>
    </citation>
    <scope>NUCLEOTIDE SEQUENCE [LARGE SCALE GENOMIC DNA]</scope>
    <source>
        <strain evidence="7 8">ZUERICH-2</strain>
    </source>
</reference>
<dbReference type="Proteomes" id="UP000198286">
    <property type="component" value="Chromosome"/>
</dbReference>
<evidence type="ECO:0000256" key="1">
    <source>
        <dbReference type="ARBA" id="ARBA00001947"/>
    </source>
</evidence>
<gene>
    <name evidence="7" type="ORF">MYCOZU2_02871</name>
</gene>
<evidence type="ECO:0000256" key="5">
    <source>
        <dbReference type="RuleBase" id="RU361277"/>
    </source>
</evidence>
<dbReference type="InterPro" id="IPR002328">
    <property type="entry name" value="ADH_Zn_CS"/>
</dbReference>
<evidence type="ECO:0000256" key="4">
    <source>
        <dbReference type="ARBA" id="ARBA00023002"/>
    </source>
</evidence>
<keyword evidence="4" id="KW-0560">Oxidoreductase</keyword>
<dbReference type="InterPro" id="IPR013154">
    <property type="entry name" value="ADH-like_N"/>
</dbReference>
<dbReference type="InterPro" id="IPR036291">
    <property type="entry name" value="NAD(P)-bd_dom_sf"/>
</dbReference>
<sequence>MGTSNGVEARLKPIDLGRAGWREREGIMRGAVIYGAGDVRFEDIADPEIVAPTDAIVRTTATCVCGSDLWDYRGINPVPEPKPFGHEYCGVVEAVGSEVTSVKPGQFVIGSFFASDGTCPNCRNGVQTSCVQGVLMSGCQAEVIRIPWADGSLVALPDQPDHESIPDLLTLSDVMGTGWFAAEAANVAPGMTVAVVGDGAVGLCAVLAAREKGAERIIAMSRHEPRQKLAREFGATDIVTERGDDGVAVIKDMTEGVGTDAVLECVGTGQSMQQAIQSARPGAFVGFVGVPHDVSITGEQLFRSQVGLRGGPAPVRHFLPDLIESVLDGRINPGKVFDLHLPLEQVAEAYRAMDERRAIKAFLQP</sequence>
<evidence type="ECO:0000256" key="2">
    <source>
        <dbReference type="ARBA" id="ARBA00022723"/>
    </source>
</evidence>
<comment type="cofactor">
    <cofactor evidence="1 5">
        <name>Zn(2+)</name>
        <dbReference type="ChEBI" id="CHEBI:29105"/>
    </cofactor>
</comment>
<dbReference type="PROSITE" id="PS00059">
    <property type="entry name" value="ADH_ZINC"/>
    <property type="match status" value="1"/>
</dbReference>
<evidence type="ECO:0000259" key="6">
    <source>
        <dbReference type="SMART" id="SM00829"/>
    </source>
</evidence>
<dbReference type="SMART" id="SM00829">
    <property type="entry name" value="PKS_ER"/>
    <property type="match status" value="1"/>
</dbReference>
<organism evidence="7 8">
    <name type="scientific">Mycobacterium intracellulare subsp. chimaera</name>
    <dbReference type="NCBI Taxonomy" id="222805"/>
    <lineage>
        <taxon>Bacteria</taxon>
        <taxon>Bacillati</taxon>
        <taxon>Actinomycetota</taxon>
        <taxon>Actinomycetes</taxon>
        <taxon>Mycobacteriales</taxon>
        <taxon>Mycobacteriaceae</taxon>
        <taxon>Mycobacterium</taxon>
        <taxon>Mycobacterium avium complex (MAC)</taxon>
    </lineage>
</organism>
<keyword evidence="3 5" id="KW-0862">Zinc</keyword>
<proteinExistence type="inferred from homology"/>